<protein>
    <recommendedName>
        <fullName evidence="7">Aminotransferase</fullName>
        <ecNumber evidence="7">2.6.1.-</ecNumber>
    </recommendedName>
</protein>
<dbReference type="SUPFAM" id="SSF53383">
    <property type="entry name" value="PLP-dependent transferases"/>
    <property type="match status" value="1"/>
</dbReference>
<dbReference type="PANTHER" id="PTHR46383">
    <property type="entry name" value="ASPARTATE AMINOTRANSFERASE"/>
    <property type="match status" value="1"/>
</dbReference>
<dbReference type="InterPro" id="IPR015424">
    <property type="entry name" value="PyrdxlP-dep_Trfase"/>
</dbReference>
<dbReference type="Pfam" id="PF00155">
    <property type="entry name" value="Aminotran_1_2"/>
    <property type="match status" value="1"/>
</dbReference>
<name>A0A832W050_9EURY</name>
<dbReference type="Proteomes" id="UP000600363">
    <property type="component" value="Unassembled WGS sequence"/>
</dbReference>
<dbReference type="AlphaFoldDB" id="A0A832W050"/>
<gene>
    <name evidence="9" type="ORF">HA299_04635</name>
</gene>
<keyword evidence="5 7" id="KW-0808">Transferase</keyword>
<sequence>MSASRISKRVRAVPKSGIRRFFDLASSVEDIISLGVGEPDFCTPWHIREACIYSLETGRTSYTSNYGLLELRERISQHYRSRYGLDYSPEKEVLITTGVSEGLDIAMRSLIDPGDEVLIVEPCYVSYVPTVSFAGGVPVYVSTSQEGGFVPTYEDICSKITQKTKLLVLNYPNNPTGAVLTKRALKEVADAAIEHDLLVVSDEVYCELTYEGTHTCLAQLDGMRERTVVLNGFSKSHAMTGLRIGYALAPPDIIEAMMTVHQYTMLCAPITAQIGAMEAIENGQDAVSSMRREYDRRRRFMLARLNKIGLPCFEAKGAFYLFPSVENTGLSAEEFTERLLQQEHVVVVPGDVFGPSGRGHVRCSYATSLEHLKVAAERMERFVEECSRH</sequence>
<dbReference type="InterPro" id="IPR015421">
    <property type="entry name" value="PyrdxlP-dep_Trfase_major"/>
</dbReference>
<dbReference type="InterPro" id="IPR004838">
    <property type="entry name" value="NHTrfase_class1_PyrdxlP-BS"/>
</dbReference>
<feature type="domain" description="Aminotransferase class I/classII large" evidence="8">
    <location>
        <begin position="30"/>
        <end position="378"/>
    </location>
</feature>
<dbReference type="PROSITE" id="PS00105">
    <property type="entry name" value="AA_TRANSFER_CLASS_1"/>
    <property type="match status" value="1"/>
</dbReference>
<evidence type="ECO:0000256" key="6">
    <source>
        <dbReference type="ARBA" id="ARBA00022898"/>
    </source>
</evidence>
<dbReference type="FunFam" id="3.40.640.10:FF:000033">
    <property type="entry name" value="Aspartate aminotransferase"/>
    <property type="match status" value="1"/>
</dbReference>
<proteinExistence type="inferred from homology"/>
<evidence type="ECO:0000313" key="10">
    <source>
        <dbReference type="Proteomes" id="UP000600363"/>
    </source>
</evidence>
<dbReference type="GO" id="GO:0008483">
    <property type="term" value="F:transaminase activity"/>
    <property type="evidence" value="ECO:0007669"/>
    <property type="project" value="UniProtKB-KW"/>
</dbReference>
<dbReference type="EMBL" id="DUIH01000014">
    <property type="protein sequence ID" value="HIH69890.1"/>
    <property type="molecule type" value="Genomic_DNA"/>
</dbReference>
<dbReference type="InterPro" id="IPR015422">
    <property type="entry name" value="PyrdxlP-dep_Trfase_small"/>
</dbReference>
<dbReference type="Gene3D" id="3.40.640.10">
    <property type="entry name" value="Type I PLP-dependent aspartate aminotransferase-like (Major domain)"/>
    <property type="match status" value="1"/>
</dbReference>
<evidence type="ECO:0000256" key="2">
    <source>
        <dbReference type="ARBA" id="ARBA00007441"/>
    </source>
</evidence>
<dbReference type="PANTHER" id="PTHR46383:SF3">
    <property type="entry name" value="ASPARTATE AMINOTRANSFERASE-RELATED"/>
    <property type="match status" value="1"/>
</dbReference>
<evidence type="ECO:0000256" key="1">
    <source>
        <dbReference type="ARBA" id="ARBA00001933"/>
    </source>
</evidence>
<accession>A0A832W050</accession>
<dbReference type="CDD" id="cd00609">
    <property type="entry name" value="AAT_like"/>
    <property type="match status" value="1"/>
</dbReference>
<comment type="similarity">
    <text evidence="2 7">Belongs to the class-I pyridoxal-phosphate-dependent aminotransferase family.</text>
</comment>
<evidence type="ECO:0000259" key="8">
    <source>
        <dbReference type="Pfam" id="PF00155"/>
    </source>
</evidence>
<dbReference type="InterPro" id="IPR050596">
    <property type="entry name" value="AspAT/PAT-like"/>
</dbReference>
<dbReference type="InterPro" id="IPR004839">
    <property type="entry name" value="Aminotransferase_I/II_large"/>
</dbReference>
<evidence type="ECO:0000256" key="7">
    <source>
        <dbReference type="RuleBase" id="RU000481"/>
    </source>
</evidence>
<keyword evidence="6" id="KW-0663">Pyridoxal phosphate</keyword>
<evidence type="ECO:0000256" key="4">
    <source>
        <dbReference type="ARBA" id="ARBA00022576"/>
    </source>
</evidence>
<evidence type="ECO:0000313" key="9">
    <source>
        <dbReference type="EMBL" id="HIH69890.1"/>
    </source>
</evidence>
<evidence type="ECO:0000256" key="5">
    <source>
        <dbReference type="ARBA" id="ARBA00022679"/>
    </source>
</evidence>
<evidence type="ECO:0000256" key="3">
    <source>
        <dbReference type="ARBA" id="ARBA00011738"/>
    </source>
</evidence>
<comment type="caution">
    <text evidence="9">The sequence shown here is derived from an EMBL/GenBank/DDBJ whole genome shotgun (WGS) entry which is preliminary data.</text>
</comment>
<dbReference type="Gene3D" id="3.90.1150.10">
    <property type="entry name" value="Aspartate Aminotransferase, domain 1"/>
    <property type="match status" value="1"/>
</dbReference>
<dbReference type="EC" id="2.6.1.-" evidence="7"/>
<dbReference type="RefSeq" id="WP_042686527.1">
    <property type="nucleotide sequence ID" value="NZ_DUIH01000014.1"/>
</dbReference>
<reference evidence="9" key="1">
    <citation type="journal article" date="2020" name="bioRxiv">
        <title>A rank-normalized archaeal taxonomy based on genome phylogeny resolves widespread incomplete and uneven classifications.</title>
        <authorList>
            <person name="Rinke C."/>
            <person name="Chuvochina M."/>
            <person name="Mussig A.J."/>
            <person name="Chaumeil P.-A."/>
            <person name="Waite D.W."/>
            <person name="Whitman W.B."/>
            <person name="Parks D.H."/>
            <person name="Hugenholtz P."/>
        </authorList>
    </citation>
    <scope>NUCLEOTIDE SEQUENCE</scope>
    <source>
        <strain evidence="9">UBA12518</strain>
    </source>
</reference>
<comment type="cofactor">
    <cofactor evidence="1 7">
        <name>pyridoxal 5'-phosphate</name>
        <dbReference type="ChEBI" id="CHEBI:597326"/>
    </cofactor>
</comment>
<comment type="subunit">
    <text evidence="3">Homodimer.</text>
</comment>
<organism evidence="9 10">
    <name type="scientific">Methermicoccus shengliensis</name>
    <dbReference type="NCBI Taxonomy" id="660064"/>
    <lineage>
        <taxon>Archaea</taxon>
        <taxon>Methanobacteriati</taxon>
        <taxon>Methanobacteriota</taxon>
        <taxon>Stenosarchaea group</taxon>
        <taxon>Methanomicrobia</taxon>
        <taxon>Methanosarcinales</taxon>
        <taxon>Methermicoccaceae</taxon>
        <taxon>Methermicoccus</taxon>
    </lineage>
</organism>
<keyword evidence="4 7" id="KW-0032">Aminotransferase</keyword>
<dbReference type="GO" id="GO:0030170">
    <property type="term" value="F:pyridoxal phosphate binding"/>
    <property type="evidence" value="ECO:0007669"/>
    <property type="project" value="InterPro"/>
</dbReference>
<dbReference type="GO" id="GO:0006520">
    <property type="term" value="P:amino acid metabolic process"/>
    <property type="evidence" value="ECO:0007669"/>
    <property type="project" value="InterPro"/>
</dbReference>